<evidence type="ECO:0000313" key="3">
    <source>
        <dbReference type="Proteomes" id="UP000004095"/>
    </source>
</evidence>
<dbReference type="RefSeq" id="WP_002694537.1">
    <property type="nucleotide sequence ID" value="NZ_AAWS01000005.1"/>
</dbReference>
<reference evidence="2 3" key="1">
    <citation type="submission" date="2007-01" db="EMBL/GenBank/DDBJ databases">
        <authorList>
            <person name="Haygood M."/>
            <person name="Podell S."/>
            <person name="Anderson C."/>
            <person name="Hopkinson B."/>
            <person name="Roe K."/>
            <person name="Barbeau K."/>
            <person name="Gaasterland T."/>
            <person name="Ferriera S."/>
            <person name="Johnson J."/>
            <person name="Kravitz S."/>
            <person name="Beeson K."/>
            <person name="Sutton G."/>
            <person name="Rogers Y.-H."/>
            <person name="Friedman R."/>
            <person name="Frazier M."/>
            <person name="Venter J.C."/>
        </authorList>
    </citation>
    <scope>NUCLEOTIDE SEQUENCE [LARGE SCALE GENOMIC DNA]</scope>
    <source>
        <strain evidence="2 3">ATCC 23134</strain>
    </source>
</reference>
<comment type="caution">
    <text evidence="2">The sequence shown here is derived from an EMBL/GenBank/DDBJ whole genome shotgun (WGS) entry which is preliminary data.</text>
</comment>
<keyword evidence="1" id="KW-0732">Signal</keyword>
<dbReference type="Proteomes" id="UP000004095">
    <property type="component" value="Unassembled WGS sequence"/>
</dbReference>
<dbReference type="eggNOG" id="ENOG5033JJU">
    <property type="taxonomic scope" value="Bacteria"/>
</dbReference>
<gene>
    <name evidence="2" type="ORF">M23134_01154</name>
</gene>
<feature type="signal peptide" evidence="1">
    <location>
        <begin position="1"/>
        <end position="27"/>
    </location>
</feature>
<protein>
    <submittedName>
        <fullName evidence="2">Lipoprotein, putative</fullName>
    </submittedName>
</protein>
<sequence>MNSKAYKSMWFATVLAVFTLFLSSCEGGNPLTGGGAPDMALNNGEHLNELKQLLERKFGADKAVYELSLHSENHLTSEFGNATISYLDKGVDYSQSYLVALGDGQELQAPKMASKGFQKKFFLKNKQGKVKLKELDFDLILTKYDEAIGMIPKEFENFELVQWSFRVNNQNKVAASFKIEGTKKGEKSTRQGRQRVTNYYEFSFKMNEKEDLKIAN</sequence>
<name>A1ZFQ6_MICM2</name>
<dbReference type="AlphaFoldDB" id="A1ZFQ6"/>
<dbReference type="EMBL" id="AAWS01000005">
    <property type="protein sequence ID" value="EAY30830.1"/>
    <property type="molecule type" value="Genomic_DNA"/>
</dbReference>
<dbReference type="OrthoDB" id="1150095at2"/>
<feature type="chain" id="PRO_5002641413" evidence="1">
    <location>
        <begin position="28"/>
        <end position="216"/>
    </location>
</feature>
<proteinExistence type="predicted"/>
<evidence type="ECO:0000256" key="1">
    <source>
        <dbReference type="SAM" id="SignalP"/>
    </source>
</evidence>
<organism evidence="2 3">
    <name type="scientific">Microscilla marina ATCC 23134</name>
    <dbReference type="NCBI Taxonomy" id="313606"/>
    <lineage>
        <taxon>Bacteria</taxon>
        <taxon>Pseudomonadati</taxon>
        <taxon>Bacteroidota</taxon>
        <taxon>Cytophagia</taxon>
        <taxon>Cytophagales</taxon>
        <taxon>Microscillaceae</taxon>
        <taxon>Microscilla</taxon>
    </lineage>
</organism>
<keyword evidence="3" id="KW-1185">Reference proteome</keyword>
<accession>A1ZFQ6</accession>
<evidence type="ECO:0000313" key="2">
    <source>
        <dbReference type="EMBL" id="EAY30830.1"/>
    </source>
</evidence>
<keyword evidence="2" id="KW-0449">Lipoprotein</keyword>
<dbReference type="PROSITE" id="PS51257">
    <property type="entry name" value="PROKAR_LIPOPROTEIN"/>
    <property type="match status" value="1"/>
</dbReference>